<protein>
    <submittedName>
        <fullName evidence="3">Arylsulfatase A-like enzyme</fullName>
    </submittedName>
</protein>
<evidence type="ECO:0000313" key="4">
    <source>
        <dbReference type="Proteomes" id="UP000536179"/>
    </source>
</evidence>
<sequence length="493" mass="56449">MSRAALSPPATNRSRRMLRFLFTALTLISITGGGITSPGRIASADDSETTQSLNASEAAPQPLNILVLYADDWRFDTLGVAGNPIIKTPHLDELATRSMRFTQNCVTTAICGVSRACLFTGQMMSRHGCFGFKAFKTPWSETYPGLLRENGYYVGHVGKWHNGKFPAEHFDFGRSYFGRHWMTEPNGTKIHVTQKNENDALEFLETRPDDKPFCLTVAFFATHAEDSHPDQFLPQPESMSLYQDVEIPVPVNATQESFERLPDFVGNEKNEGRNRWHWRFDTPEKYQRMMKNYYRLASEVDATCGRILSQLEKDGILDHTLVIFTTDNGYYHAEHGLADKWYPHQESIRVPLMISDPRMPDSQRGQTNEDFTLSIDLAPTILSAVGVETPQQMQGRDISPLYMGDDPSHDAEPWRTEFFYEHPTIRNKDFIPCSEALVRKDWKYFYWPESDREQLFDIANDPHEENDLAANPEHESKLVEMRTRFAELKAQAK</sequence>
<dbReference type="PANTHER" id="PTHR42693">
    <property type="entry name" value="ARYLSULFATASE FAMILY MEMBER"/>
    <property type="match status" value="1"/>
</dbReference>
<comment type="similarity">
    <text evidence="1">Belongs to the sulfatase family.</text>
</comment>
<organism evidence="3 4">
    <name type="scientific">Aporhodopirellula rubra</name>
    <dbReference type="NCBI Taxonomy" id="980271"/>
    <lineage>
        <taxon>Bacteria</taxon>
        <taxon>Pseudomonadati</taxon>
        <taxon>Planctomycetota</taxon>
        <taxon>Planctomycetia</taxon>
        <taxon>Pirellulales</taxon>
        <taxon>Pirellulaceae</taxon>
        <taxon>Aporhodopirellula</taxon>
    </lineage>
</organism>
<comment type="caution">
    <text evidence="3">The sequence shown here is derived from an EMBL/GenBank/DDBJ whole genome shotgun (WGS) entry which is preliminary data.</text>
</comment>
<dbReference type="SUPFAM" id="SSF53649">
    <property type="entry name" value="Alkaline phosphatase-like"/>
    <property type="match status" value="1"/>
</dbReference>
<dbReference type="EMBL" id="JACHXU010000001">
    <property type="protein sequence ID" value="MBB3204690.1"/>
    <property type="molecule type" value="Genomic_DNA"/>
</dbReference>
<dbReference type="Gene3D" id="3.40.720.10">
    <property type="entry name" value="Alkaline Phosphatase, subunit A"/>
    <property type="match status" value="1"/>
</dbReference>
<evidence type="ECO:0000256" key="1">
    <source>
        <dbReference type="ARBA" id="ARBA00008779"/>
    </source>
</evidence>
<dbReference type="InterPro" id="IPR050738">
    <property type="entry name" value="Sulfatase"/>
</dbReference>
<dbReference type="InterPro" id="IPR000917">
    <property type="entry name" value="Sulfatase_N"/>
</dbReference>
<dbReference type="RefSeq" id="WP_221224798.1">
    <property type="nucleotide sequence ID" value="NZ_JACHXU010000001.1"/>
</dbReference>
<accession>A0A7W5DUA7</accession>
<dbReference type="AlphaFoldDB" id="A0A7W5DUA7"/>
<feature type="domain" description="Sulfatase N-terminal" evidence="2">
    <location>
        <begin position="64"/>
        <end position="387"/>
    </location>
</feature>
<dbReference type="PANTHER" id="PTHR42693:SF33">
    <property type="entry name" value="ARYLSULFATASE"/>
    <property type="match status" value="1"/>
</dbReference>
<name>A0A7W5DUA7_9BACT</name>
<dbReference type="InterPro" id="IPR017850">
    <property type="entry name" value="Alkaline_phosphatase_core_sf"/>
</dbReference>
<dbReference type="Proteomes" id="UP000536179">
    <property type="component" value="Unassembled WGS sequence"/>
</dbReference>
<gene>
    <name evidence="3" type="ORF">FHS27_000454</name>
</gene>
<keyword evidence="4" id="KW-1185">Reference proteome</keyword>
<dbReference type="CDD" id="cd16031">
    <property type="entry name" value="G6S_like"/>
    <property type="match status" value="1"/>
</dbReference>
<dbReference type="Pfam" id="PF00884">
    <property type="entry name" value="Sulfatase"/>
    <property type="match status" value="1"/>
</dbReference>
<dbReference type="GO" id="GO:0004065">
    <property type="term" value="F:arylsulfatase activity"/>
    <property type="evidence" value="ECO:0007669"/>
    <property type="project" value="TreeGrafter"/>
</dbReference>
<evidence type="ECO:0000259" key="2">
    <source>
        <dbReference type="Pfam" id="PF00884"/>
    </source>
</evidence>
<reference evidence="3 4" key="1">
    <citation type="submission" date="2020-08" db="EMBL/GenBank/DDBJ databases">
        <title>Genomic Encyclopedia of Type Strains, Phase III (KMG-III): the genomes of soil and plant-associated and newly described type strains.</title>
        <authorList>
            <person name="Whitman W."/>
        </authorList>
    </citation>
    <scope>NUCLEOTIDE SEQUENCE [LARGE SCALE GENOMIC DNA]</scope>
    <source>
        <strain evidence="3 4">CECT 8075</strain>
    </source>
</reference>
<evidence type="ECO:0000313" key="3">
    <source>
        <dbReference type="EMBL" id="MBB3204690.1"/>
    </source>
</evidence>
<proteinExistence type="inferred from homology"/>